<dbReference type="SMART" id="SM00297">
    <property type="entry name" value="BROMO"/>
    <property type="match status" value="2"/>
</dbReference>
<evidence type="ECO:0000313" key="6">
    <source>
        <dbReference type="Proteomes" id="UP001153714"/>
    </source>
</evidence>
<dbReference type="Pfam" id="PF25313">
    <property type="entry name" value="BRWD_AD"/>
    <property type="match status" value="1"/>
</dbReference>
<evidence type="ECO:0000256" key="3">
    <source>
        <dbReference type="SAM" id="MobiDB-lite"/>
    </source>
</evidence>
<evidence type="ECO:0000259" key="4">
    <source>
        <dbReference type="PROSITE" id="PS50014"/>
    </source>
</evidence>
<dbReference type="SUPFAM" id="SSF47370">
    <property type="entry name" value="Bromodomain"/>
    <property type="match status" value="2"/>
</dbReference>
<dbReference type="PRINTS" id="PR00503">
    <property type="entry name" value="BROMODOMAIN"/>
</dbReference>
<gene>
    <name evidence="5" type="ORF">DIATSA_LOCUS7451</name>
</gene>
<dbReference type="InterPro" id="IPR001487">
    <property type="entry name" value="Bromodomain"/>
</dbReference>
<dbReference type="PANTHER" id="PTHR16266">
    <property type="entry name" value="WD REPEAT DOMAIN 9"/>
    <property type="match status" value="1"/>
</dbReference>
<dbReference type="InterPro" id="IPR057451">
    <property type="entry name" value="BRWD/PHIP_AD"/>
</dbReference>
<dbReference type="Proteomes" id="UP001153714">
    <property type="component" value="Chromosome 20"/>
</dbReference>
<dbReference type="PROSITE" id="PS50014">
    <property type="entry name" value="BROMODOMAIN_2"/>
    <property type="match status" value="2"/>
</dbReference>
<dbReference type="OrthoDB" id="10265743at2759"/>
<dbReference type="PANTHER" id="PTHR16266:SF17">
    <property type="entry name" value="BRWD3"/>
    <property type="match status" value="1"/>
</dbReference>
<dbReference type="AlphaFoldDB" id="A0A9N9R5L9"/>
<reference evidence="5" key="1">
    <citation type="submission" date="2021-12" db="EMBL/GenBank/DDBJ databases">
        <authorList>
            <person name="King R."/>
        </authorList>
    </citation>
    <scope>NUCLEOTIDE SEQUENCE</scope>
</reference>
<dbReference type="Pfam" id="PF00439">
    <property type="entry name" value="Bromodomain"/>
    <property type="match status" value="2"/>
</dbReference>
<dbReference type="GO" id="GO:0008360">
    <property type="term" value="P:regulation of cell shape"/>
    <property type="evidence" value="ECO:0007669"/>
    <property type="project" value="TreeGrafter"/>
</dbReference>
<evidence type="ECO:0000313" key="5">
    <source>
        <dbReference type="EMBL" id="CAG9789744.1"/>
    </source>
</evidence>
<reference evidence="5" key="2">
    <citation type="submission" date="2022-10" db="EMBL/GenBank/DDBJ databases">
        <authorList>
            <consortium name="ENA_rothamsted_submissions"/>
            <consortium name="culmorum"/>
            <person name="King R."/>
        </authorList>
    </citation>
    <scope>NUCLEOTIDE SEQUENCE</scope>
</reference>
<dbReference type="InterPro" id="IPR018359">
    <property type="entry name" value="Bromodomain_CS"/>
</dbReference>
<organism evidence="5 6">
    <name type="scientific">Diatraea saccharalis</name>
    <name type="common">sugarcane borer</name>
    <dbReference type="NCBI Taxonomy" id="40085"/>
    <lineage>
        <taxon>Eukaryota</taxon>
        <taxon>Metazoa</taxon>
        <taxon>Ecdysozoa</taxon>
        <taxon>Arthropoda</taxon>
        <taxon>Hexapoda</taxon>
        <taxon>Insecta</taxon>
        <taxon>Pterygota</taxon>
        <taxon>Neoptera</taxon>
        <taxon>Endopterygota</taxon>
        <taxon>Lepidoptera</taxon>
        <taxon>Glossata</taxon>
        <taxon>Ditrysia</taxon>
        <taxon>Pyraloidea</taxon>
        <taxon>Crambidae</taxon>
        <taxon>Crambinae</taxon>
        <taxon>Diatraea</taxon>
    </lineage>
</organism>
<keyword evidence="1 2" id="KW-0103">Bromodomain</keyword>
<dbReference type="EMBL" id="OU893351">
    <property type="protein sequence ID" value="CAG9789744.1"/>
    <property type="molecule type" value="Genomic_DNA"/>
</dbReference>
<name>A0A9N9R5L9_9NEOP</name>
<feature type="domain" description="Bromo" evidence="4">
    <location>
        <begin position="233"/>
        <end position="299"/>
    </location>
</feature>
<dbReference type="GO" id="GO:0005634">
    <property type="term" value="C:nucleus"/>
    <property type="evidence" value="ECO:0007669"/>
    <property type="project" value="TreeGrafter"/>
</dbReference>
<dbReference type="InterPro" id="IPR036427">
    <property type="entry name" value="Bromodomain-like_sf"/>
</dbReference>
<feature type="domain" description="Bromo" evidence="4">
    <location>
        <begin position="379"/>
        <end position="449"/>
    </location>
</feature>
<dbReference type="PROSITE" id="PS00633">
    <property type="entry name" value="BROMODOMAIN_1"/>
    <property type="match status" value="1"/>
</dbReference>
<protein>
    <recommendedName>
        <fullName evidence="4">Bromo domain-containing protein</fullName>
    </recommendedName>
</protein>
<proteinExistence type="predicted"/>
<dbReference type="Gene3D" id="1.20.920.10">
    <property type="entry name" value="Bromodomain-like"/>
    <property type="match status" value="2"/>
</dbReference>
<evidence type="ECO:0000256" key="1">
    <source>
        <dbReference type="ARBA" id="ARBA00023117"/>
    </source>
</evidence>
<evidence type="ECO:0000256" key="2">
    <source>
        <dbReference type="PROSITE-ProRule" id="PRU00035"/>
    </source>
</evidence>
<dbReference type="InterPro" id="IPR052060">
    <property type="entry name" value="Bromo_WD_repeat"/>
</dbReference>
<accession>A0A9N9R5L9</accession>
<dbReference type="GO" id="GO:0007010">
    <property type="term" value="P:cytoskeleton organization"/>
    <property type="evidence" value="ECO:0007669"/>
    <property type="project" value="TreeGrafter"/>
</dbReference>
<dbReference type="GO" id="GO:0006357">
    <property type="term" value="P:regulation of transcription by RNA polymerase II"/>
    <property type="evidence" value="ECO:0007669"/>
    <property type="project" value="TreeGrafter"/>
</dbReference>
<feature type="region of interest" description="Disordered" evidence="3">
    <location>
        <begin position="451"/>
        <end position="470"/>
    </location>
</feature>
<keyword evidence="6" id="KW-1185">Reference proteome</keyword>
<sequence length="470" mass="52716">MGDECLYFRLGHQRYFEAVAEKDLYKINPRDKPWERTHIHECELVKVTGIKYVIKPPRVACLRLSCALEGGGRGRAFTVRYHDMADVIDFLVLKQQYDLAVARRWGPGDRFRCMIDDAWWSGEVVERAARVEEAGAGADAEAEAEAGAFSAAAAAHFLSLKVRWDNGEVERLSPWDLEPVDPDRVSSEAGGAVPVLARELEAVLYRPRPHEWPPAGHRTPACRAIAQHLSQVMSLSVAEPFVAPVDLSLYPEYARVIPYPIDLATVRARSTVARRRRSSTCATWRSNAEQFNEPHSAIVRQARLVTDLLLHIIGAWRTVDVVAKYRELAATYHSSDDEPLARAAAVNRKNMNGVGASGRGGGGGGGWEEWCARVLRELMASADAEPFKRPVSLDMAPDYLSVVSQPMDLGTVESRLRARRYRSPRQFARDIRLVFDNSRLYNTNQRSRVTAHTYTHTRTRTQSSTVCPHN</sequence>